<accession>W4SAJ7</accession>
<dbReference type="AlphaFoldDB" id="W4SAJ7"/>
<comment type="caution">
    <text evidence="2">The sequence shown here is derived from an EMBL/GenBank/DDBJ whole genome shotgun (WGS) entry which is preliminary data.</text>
</comment>
<gene>
    <name evidence="2" type="ORF">XPU_4466</name>
</gene>
<protein>
    <submittedName>
        <fullName evidence="2">Uncharacterized protein</fullName>
    </submittedName>
</protein>
<evidence type="ECO:0000313" key="3">
    <source>
        <dbReference type="Proteomes" id="UP000019143"/>
    </source>
</evidence>
<sequence length="99" mass="10308">MGARPCITLASLYLDDCSMKDVEAPAQPGSRRPSTDTSQRAVRGSKQSPVYADALNAKGDRIAAVAFVVCLKRADHTAGSGTMRGIEVAAPSTSVERAA</sequence>
<organism evidence="2 3">
    <name type="scientific">Xanthomonas arboricola pv. pruni str. MAFF 311562</name>
    <dbReference type="NCBI Taxonomy" id="1414836"/>
    <lineage>
        <taxon>Bacteria</taxon>
        <taxon>Pseudomonadati</taxon>
        <taxon>Pseudomonadota</taxon>
        <taxon>Gammaproteobacteria</taxon>
        <taxon>Lysobacterales</taxon>
        <taxon>Lysobacteraceae</taxon>
        <taxon>Xanthomonas</taxon>
    </lineage>
</organism>
<dbReference type="Proteomes" id="UP000019143">
    <property type="component" value="Unassembled WGS sequence"/>
</dbReference>
<proteinExistence type="predicted"/>
<reference evidence="2 3" key="1">
    <citation type="submission" date="2014-01" db="EMBL/GenBank/DDBJ databases">
        <title>Genome sequence and analysis of Xanthomonas arboricola pv. pruni.</title>
        <authorList>
            <person name="Fujikawa T."/>
            <person name="Nakazono-Nagaoka E."/>
        </authorList>
    </citation>
    <scope>NUCLEOTIDE SEQUENCE [LARGE SCALE GENOMIC DNA]</scope>
    <source>
        <strain evidence="3">MAFF 311562</strain>
    </source>
</reference>
<feature type="region of interest" description="Disordered" evidence="1">
    <location>
        <begin position="23"/>
        <end position="47"/>
    </location>
</feature>
<evidence type="ECO:0000313" key="2">
    <source>
        <dbReference type="EMBL" id="GAE52934.1"/>
    </source>
</evidence>
<feature type="compositionally biased region" description="Polar residues" evidence="1">
    <location>
        <begin position="35"/>
        <end position="47"/>
    </location>
</feature>
<name>W4SAJ7_9XANT</name>
<dbReference type="EMBL" id="BAVB01000389">
    <property type="protein sequence ID" value="GAE52934.1"/>
    <property type="molecule type" value="Genomic_DNA"/>
</dbReference>
<evidence type="ECO:0000256" key="1">
    <source>
        <dbReference type="SAM" id="MobiDB-lite"/>
    </source>
</evidence>